<organism evidence="1">
    <name type="scientific">viral metagenome</name>
    <dbReference type="NCBI Taxonomy" id="1070528"/>
    <lineage>
        <taxon>unclassified sequences</taxon>
        <taxon>metagenomes</taxon>
        <taxon>organismal metagenomes</taxon>
    </lineage>
</organism>
<protein>
    <submittedName>
        <fullName evidence="1">Uncharacterized protein</fullName>
    </submittedName>
</protein>
<proteinExistence type="predicted"/>
<accession>A0A6C0ALZ3</accession>
<name>A0A6C0ALZ3_9ZZZZ</name>
<dbReference type="AlphaFoldDB" id="A0A6C0ALZ3"/>
<dbReference type="EMBL" id="MN740719">
    <property type="protein sequence ID" value="QHS80772.1"/>
    <property type="molecule type" value="Genomic_DNA"/>
</dbReference>
<evidence type="ECO:0000313" key="1">
    <source>
        <dbReference type="EMBL" id="QHS80772.1"/>
    </source>
</evidence>
<reference evidence="1" key="1">
    <citation type="journal article" date="2020" name="Nature">
        <title>Giant virus diversity and host interactions through global metagenomics.</title>
        <authorList>
            <person name="Schulz F."/>
            <person name="Roux S."/>
            <person name="Paez-Espino D."/>
            <person name="Jungbluth S."/>
            <person name="Walsh D.A."/>
            <person name="Denef V.J."/>
            <person name="McMahon K.D."/>
            <person name="Konstantinidis K.T."/>
            <person name="Eloe-Fadrosh E.A."/>
            <person name="Kyrpides N.C."/>
            <person name="Woyke T."/>
        </authorList>
    </citation>
    <scope>NUCLEOTIDE SEQUENCE</scope>
    <source>
        <strain evidence="1">GVMAG-S-1091796-13</strain>
    </source>
</reference>
<sequence length="116" mass="14168">MGCDYYIVKQLEISHINCNNEEIITPLELDREKCYFLYYIDDSIDSDDSFDYQEYNDKYEKKYARYINVTYVPRILFENGKWKNTSIQEKYEETVKEQIGNDKILSIIKKEIRYLR</sequence>